<dbReference type="InterPro" id="IPR027417">
    <property type="entry name" value="P-loop_NTPase"/>
</dbReference>
<gene>
    <name evidence="8" type="ORF">BSL82_18010</name>
</gene>
<keyword evidence="4" id="KW-0843">Virulence</keyword>
<feature type="domain" description="CagE TrbE VirB component of type IV transporter system central" evidence="6">
    <location>
        <begin position="185"/>
        <end position="387"/>
    </location>
</feature>
<dbReference type="SUPFAM" id="SSF52540">
    <property type="entry name" value="P-loop containing nucleoside triphosphate hydrolases"/>
    <property type="match status" value="1"/>
</dbReference>
<dbReference type="Pfam" id="PF03135">
    <property type="entry name" value="CagE_TrbE_VirB"/>
    <property type="match status" value="1"/>
</dbReference>
<feature type="domain" description="TraG P-loop" evidence="7">
    <location>
        <begin position="575"/>
        <end position="721"/>
    </location>
</feature>
<dbReference type="Gene3D" id="3.40.50.300">
    <property type="entry name" value="P-loop containing nucleotide triphosphate hydrolases"/>
    <property type="match status" value="2"/>
</dbReference>
<keyword evidence="2" id="KW-0547">Nucleotide-binding</keyword>
<proteinExistence type="inferred from homology"/>
<dbReference type="PANTHER" id="PTHR30121">
    <property type="entry name" value="UNCHARACTERIZED PROTEIN YJGR-RELATED"/>
    <property type="match status" value="1"/>
</dbReference>
<evidence type="ECO:0000259" key="7">
    <source>
        <dbReference type="Pfam" id="PF19044"/>
    </source>
</evidence>
<dbReference type="PANTHER" id="PTHR30121:SF12">
    <property type="entry name" value="TYPE IV SECRETION SYSTEM PROTEIN CAGE"/>
    <property type="match status" value="1"/>
</dbReference>
<comment type="similarity">
    <text evidence="1">Belongs to the TrbE/VirB4 family.</text>
</comment>
<dbReference type="OrthoDB" id="9816422at2"/>
<keyword evidence="8" id="KW-0614">Plasmid</keyword>
<dbReference type="InterPro" id="IPR051162">
    <property type="entry name" value="T4SS_component"/>
</dbReference>
<evidence type="ECO:0000256" key="5">
    <source>
        <dbReference type="ARBA" id="ARBA00023635"/>
    </source>
</evidence>
<reference evidence="8 9" key="1">
    <citation type="submission" date="2016-11" db="EMBL/GenBank/DDBJ databases">
        <title>Complete Genome Sequence of alachlor-degrading Sphingomonas sp. strain JJ-A5.</title>
        <authorList>
            <person name="Lee H."/>
            <person name="Ka J.-O."/>
        </authorList>
    </citation>
    <scope>NUCLEOTIDE SEQUENCE [LARGE SCALE GENOMIC DNA]</scope>
    <source>
        <strain evidence="8 9">JJ-A5</strain>
        <plasmid evidence="9">phsl1</plasmid>
    </source>
</reference>
<accession>A0A1L4A0D7</accession>
<dbReference type="NCBIfam" id="TIGR00929">
    <property type="entry name" value="VirB4_CagE"/>
    <property type="match status" value="1"/>
</dbReference>
<dbReference type="KEGG" id="sphj:BSL82_18010"/>
<evidence type="ECO:0000256" key="3">
    <source>
        <dbReference type="ARBA" id="ARBA00022840"/>
    </source>
</evidence>
<evidence type="ECO:0000256" key="1">
    <source>
        <dbReference type="ARBA" id="ARBA00006512"/>
    </source>
</evidence>
<keyword evidence="9" id="KW-1185">Reference proteome</keyword>
<evidence type="ECO:0000259" key="6">
    <source>
        <dbReference type="Pfam" id="PF03135"/>
    </source>
</evidence>
<dbReference type="InterPro" id="IPR043964">
    <property type="entry name" value="P-loop_TraG"/>
</dbReference>
<dbReference type="InterPro" id="IPR004346">
    <property type="entry name" value="CagE_TrbE_VirB"/>
</dbReference>
<dbReference type="RefSeq" id="WP_072598954.1">
    <property type="nucleotide sequence ID" value="NZ_CP018222.1"/>
</dbReference>
<sequence>MARGAAAERTPWRVLRNETEPGRYLPYVRHVDPYVVALENRDLMTMFRLDGLSFETADPADLNDWHEKLNGVLRNIADDRLALWTHIVRHDVADYPEGRFRSAFAAALDARYRERVTARRMFVNEIYLTLVMRPAAGSADRTAVLLKRISQARREDEEIDADELLRFEEKARDTVKLLGRCAPRRLGTYEYGGIMFSEPMEVLEMVMMGVHRRVPLVRGHLGGALYGERLIFGRETIEVRAHDRSRYIGMFGIREYPAATRPGQLNALLSADFPLVVSQSFAFMGKARAAERLRRRQNQMASTEDAASSQAEDLIAAADDLQSNRFVLGEHHFSLAVFGDSIRRLNDNLSGARAALADAGLVAAREGPALEAAFWSQLPGNFPWRSRPAAITSRNFAALSPFHTYPSGKASGNHWGQAVALLKTAAQSPYYFNFHHADIGHTLIIGPTGTGKTVVQNFLMAQLEKTGAQQIFIDKDRGAEIYVRASGGTYLTLRNGEPTGFAPLKGLDNSPRNLAFLEKLIRQLVTPRNGTLNVTEERQISDGLVSLSRLPADQRSFGALRQLLGQRDAEGIGARLEKWCRGGALGWVFDNEKDALSLDARFIGFDMTDFLENPEIRSPVMLYLFHRIDALLTGQPLVLDIDEVWRPLEDVGFQEFAQDGLKTYRKLNAFFVFGTQSPADTLKSPIAHSIIEQMATKIILPNPNGNPDDYIKGLGLTGKEFDLIRHELIPEQRRFLVKQGHDSIVVELDLGGLDNELTVLSGRADTVALLDTIRAEVGDDPAIWLPVFHQRRRSPQVSKG</sequence>
<organism evidence="8 9">
    <name type="scientific">Tardibacter chloracetimidivorans</name>
    <dbReference type="NCBI Taxonomy" id="1921510"/>
    <lineage>
        <taxon>Bacteria</taxon>
        <taxon>Pseudomonadati</taxon>
        <taxon>Pseudomonadota</taxon>
        <taxon>Alphaproteobacteria</taxon>
        <taxon>Sphingomonadales</taxon>
        <taxon>Sphingomonadaceae</taxon>
        <taxon>Tardibacter</taxon>
    </lineage>
</organism>
<dbReference type="InterPro" id="IPR018145">
    <property type="entry name" value="CagE_TrbE_VirB_cntrl_dom"/>
</dbReference>
<dbReference type="EMBL" id="CP018222">
    <property type="protein sequence ID" value="API61332.1"/>
    <property type="molecule type" value="Genomic_DNA"/>
</dbReference>
<protein>
    <recommendedName>
        <fullName evidence="5">Type IV secretion system protein virB4</fullName>
    </recommendedName>
</protein>
<evidence type="ECO:0000256" key="4">
    <source>
        <dbReference type="ARBA" id="ARBA00023026"/>
    </source>
</evidence>
<evidence type="ECO:0000256" key="2">
    <source>
        <dbReference type="ARBA" id="ARBA00022741"/>
    </source>
</evidence>
<dbReference type="Proteomes" id="UP000182063">
    <property type="component" value="Plasmid pHSL1"/>
</dbReference>
<geneLocation type="plasmid" evidence="9">
    <name>phsl1</name>
</geneLocation>
<dbReference type="GO" id="GO:0005524">
    <property type="term" value="F:ATP binding"/>
    <property type="evidence" value="ECO:0007669"/>
    <property type="project" value="UniProtKB-KW"/>
</dbReference>
<dbReference type="AlphaFoldDB" id="A0A1L4A0D7"/>
<evidence type="ECO:0000313" key="8">
    <source>
        <dbReference type="EMBL" id="API61332.1"/>
    </source>
</evidence>
<name>A0A1L4A0D7_9SPHN</name>
<keyword evidence="3" id="KW-0067">ATP-binding</keyword>
<dbReference type="Pfam" id="PF19044">
    <property type="entry name" value="P-loop_TraG"/>
    <property type="match status" value="1"/>
</dbReference>
<evidence type="ECO:0000313" key="9">
    <source>
        <dbReference type="Proteomes" id="UP000182063"/>
    </source>
</evidence>